<protein>
    <submittedName>
        <fullName evidence="4">Uncharacterized protein</fullName>
    </submittedName>
</protein>
<reference evidence="4 6" key="1">
    <citation type="submission" date="2017-12" db="EMBL/GenBank/DDBJ databases">
        <title>Genome sequence of the mycotoxigenic crop pathogen Fusarium proliferatum, strain ITEM 2341 from Date Palm.</title>
        <authorList>
            <person name="Almiman B.F."/>
            <person name="Shittu T.A."/>
            <person name="Muthumeenakshi S."/>
            <person name="Baroncelli R."/>
            <person name="Sreenivasaprasada S."/>
        </authorList>
    </citation>
    <scope>NUCLEOTIDE SEQUENCE [LARGE SCALE GENOMIC DNA]</scope>
    <source>
        <strain evidence="4 6">ITEM 2341</strain>
    </source>
</reference>
<dbReference type="GO" id="GO:0000140">
    <property type="term" value="F:acylglycerone-phosphate reductase (NADP+) activity"/>
    <property type="evidence" value="ECO:0007669"/>
    <property type="project" value="TreeGrafter"/>
</dbReference>
<evidence type="ECO:0000313" key="4">
    <source>
        <dbReference type="EMBL" id="RBA17289.1"/>
    </source>
</evidence>
<proteinExistence type="inferred from homology"/>
<comment type="caution">
    <text evidence="4">The sequence shown here is derived from an EMBL/GenBank/DDBJ whole genome shotgun (WGS) entry which is preliminary data.</text>
</comment>
<dbReference type="PRINTS" id="PR00080">
    <property type="entry name" value="SDRFAMILY"/>
</dbReference>
<dbReference type="GO" id="GO:0006654">
    <property type="term" value="P:phosphatidic acid biosynthetic process"/>
    <property type="evidence" value="ECO:0007669"/>
    <property type="project" value="TreeGrafter"/>
</dbReference>
<dbReference type="AlphaFoldDB" id="A0A365N910"/>
<dbReference type="GO" id="GO:0005783">
    <property type="term" value="C:endoplasmic reticulum"/>
    <property type="evidence" value="ECO:0007669"/>
    <property type="project" value="TreeGrafter"/>
</dbReference>
<dbReference type="PANTHER" id="PTHR44169">
    <property type="entry name" value="NADPH-DEPENDENT 1-ACYLDIHYDROXYACETONE PHOSPHATE REDUCTASE"/>
    <property type="match status" value="1"/>
</dbReference>
<keyword evidence="2" id="KW-0560">Oxidoreductase</keyword>
<name>A0A365N910_GIBIN</name>
<evidence type="ECO:0000256" key="2">
    <source>
        <dbReference type="ARBA" id="ARBA00023002"/>
    </source>
</evidence>
<dbReference type="OrthoDB" id="2102561at2759"/>
<sequence>MKPERTVLVTGCSDGSLGSALALAFHAAGWRVFASARSVSKMAVMKENGIGQVELDVQSSESISRAVKTIQAQTGGSLDALVNNAGLGYSMPIMDTDMGALRQLFELNAYSIVTVSRAFLPLLLASKQAKTLIANNTSGMGMLGCGMPFQGGYSASKAAAASLTESLRMELAPFGVQVVNIVTGRVKSTFFQNSNDAVLPKDSIYTVAREAIEGPMNGRTSVSDREDAEEWAKRVVQDLTSVNPPHLVYRGGQAGTGKLASIFPLGTWDWLFKKWSGIDVLEQELKKRKDHGKS</sequence>
<evidence type="ECO:0000256" key="1">
    <source>
        <dbReference type="ARBA" id="ARBA00006484"/>
    </source>
</evidence>
<dbReference type="Proteomes" id="UP000283569">
    <property type="component" value="Unassembled WGS sequence"/>
</dbReference>
<evidence type="ECO:0000313" key="7">
    <source>
        <dbReference type="Proteomes" id="UP000283569"/>
    </source>
</evidence>
<dbReference type="EMBL" id="MRDB01000002">
    <property type="protein sequence ID" value="RKL49760.1"/>
    <property type="molecule type" value="Genomic_DNA"/>
</dbReference>
<dbReference type="InterPro" id="IPR002347">
    <property type="entry name" value="SDR_fam"/>
</dbReference>
<dbReference type="Pfam" id="PF00106">
    <property type="entry name" value="adh_short"/>
    <property type="match status" value="1"/>
</dbReference>
<comment type="similarity">
    <text evidence="1 3">Belongs to the short-chain dehydrogenases/reductases (SDR) family.</text>
</comment>
<dbReference type="EMBL" id="PKMI01000017">
    <property type="protein sequence ID" value="RBA17289.1"/>
    <property type="molecule type" value="Genomic_DNA"/>
</dbReference>
<evidence type="ECO:0000313" key="6">
    <source>
        <dbReference type="Proteomes" id="UP000251714"/>
    </source>
</evidence>
<dbReference type="PRINTS" id="PR00081">
    <property type="entry name" value="GDHRDH"/>
</dbReference>
<dbReference type="GO" id="GO:0005811">
    <property type="term" value="C:lipid droplet"/>
    <property type="evidence" value="ECO:0007669"/>
    <property type="project" value="TreeGrafter"/>
</dbReference>
<organism evidence="4 6">
    <name type="scientific">Gibberella intermedia</name>
    <name type="common">Bulb rot disease fungus</name>
    <name type="synonym">Fusarium proliferatum</name>
    <dbReference type="NCBI Taxonomy" id="948311"/>
    <lineage>
        <taxon>Eukaryota</taxon>
        <taxon>Fungi</taxon>
        <taxon>Dikarya</taxon>
        <taxon>Ascomycota</taxon>
        <taxon>Pezizomycotina</taxon>
        <taxon>Sordariomycetes</taxon>
        <taxon>Hypocreomycetidae</taxon>
        <taxon>Hypocreales</taxon>
        <taxon>Nectriaceae</taxon>
        <taxon>Fusarium</taxon>
        <taxon>Fusarium fujikuroi species complex</taxon>
    </lineage>
</organism>
<evidence type="ECO:0000256" key="3">
    <source>
        <dbReference type="RuleBase" id="RU000363"/>
    </source>
</evidence>
<evidence type="ECO:0000313" key="5">
    <source>
        <dbReference type="EMBL" id="RKL49760.1"/>
    </source>
</evidence>
<dbReference type="GO" id="GO:0004806">
    <property type="term" value="F:triacylglycerol lipase activity"/>
    <property type="evidence" value="ECO:0007669"/>
    <property type="project" value="TreeGrafter"/>
</dbReference>
<dbReference type="VEuPathDB" id="FungiDB:FPRN_02331"/>
<dbReference type="SUPFAM" id="SSF51735">
    <property type="entry name" value="NAD(P)-binding Rossmann-fold domains"/>
    <property type="match status" value="1"/>
</dbReference>
<dbReference type="PANTHER" id="PTHR44169:SF3">
    <property type="entry name" value="SHORT-CHAIN DEHYDROGENASE SRDE"/>
    <property type="match status" value="1"/>
</dbReference>
<dbReference type="InterPro" id="IPR036291">
    <property type="entry name" value="NAD(P)-bd_dom_sf"/>
</dbReference>
<gene>
    <name evidence="5" type="ORF">BFJ72_g1216</name>
    <name evidence="4" type="ORF">FPRO05_02013</name>
</gene>
<dbReference type="Gene3D" id="3.40.50.720">
    <property type="entry name" value="NAD(P)-binding Rossmann-like Domain"/>
    <property type="match status" value="1"/>
</dbReference>
<reference evidence="5 7" key="2">
    <citation type="journal article" date="2018" name="Sci. Rep.">
        <title>Characterisation of pathogen-specific regions and novel effector candidates in Fusarium oxysporum f. sp. cepae.</title>
        <authorList>
            <person name="Armitage A.D."/>
            <person name="Taylor A."/>
            <person name="Sobczyk M.K."/>
            <person name="Baxter L."/>
            <person name="Greenfield B.P."/>
            <person name="Bates H.J."/>
            <person name="Wilson F."/>
            <person name="Jackson A.C."/>
            <person name="Ott S."/>
            <person name="Harrison R.J."/>
            <person name="Clarkson J.P."/>
        </authorList>
    </citation>
    <scope>NUCLEOTIDE SEQUENCE [LARGE SCALE GENOMIC DNA]</scope>
    <source>
        <strain evidence="5 7">Fp_A8</strain>
    </source>
</reference>
<dbReference type="Proteomes" id="UP000251714">
    <property type="component" value="Unassembled WGS sequence"/>
</dbReference>
<accession>A0A365N910</accession>
<dbReference type="GO" id="GO:0019433">
    <property type="term" value="P:triglyceride catabolic process"/>
    <property type="evidence" value="ECO:0007669"/>
    <property type="project" value="TreeGrafter"/>
</dbReference>